<reference evidence="2 3" key="1">
    <citation type="submission" date="2019-07" db="EMBL/GenBank/DDBJ databases">
        <title>De Novo Assembly of kiwifruit Actinidia rufa.</title>
        <authorList>
            <person name="Sugita-Konishi S."/>
            <person name="Sato K."/>
            <person name="Mori E."/>
            <person name="Abe Y."/>
            <person name="Kisaki G."/>
            <person name="Hamano K."/>
            <person name="Suezawa K."/>
            <person name="Otani M."/>
            <person name="Fukuda T."/>
            <person name="Manabe T."/>
            <person name="Gomi K."/>
            <person name="Tabuchi M."/>
            <person name="Akimitsu K."/>
            <person name="Kataoka I."/>
        </authorList>
    </citation>
    <scope>NUCLEOTIDE SEQUENCE [LARGE SCALE GENOMIC DNA]</scope>
    <source>
        <strain evidence="3">cv. Fuchu</strain>
    </source>
</reference>
<proteinExistence type="predicted"/>
<comment type="caution">
    <text evidence="2">The sequence shown here is derived from an EMBL/GenBank/DDBJ whole genome shotgun (WGS) entry which is preliminary data.</text>
</comment>
<dbReference type="InterPro" id="IPR021109">
    <property type="entry name" value="Peptidase_aspartic_dom_sf"/>
</dbReference>
<dbReference type="CDD" id="cd00303">
    <property type="entry name" value="retropepsin_like"/>
    <property type="match status" value="1"/>
</dbReference>
<organism evidence="2 3">
    <name type="scientific">Actinidia rufa</name>
    <dbReference type="NCBI Taxonomy" id="165716"/>
    <lineage>
        <taxon>Eukaryota</taxon>
        <taxon>Viridiplantae</taxon>
        <taxon>Streptophyta</taxon>
        <taxon>Embryophyta</taxon>
        <taxon>Tracheophyta</taxon>
        <taxon>Spermatophyta</taxon>
        <taxon>Magnoliopsida</taxon>
        <taxon>eudicotyledons</taxon>
        <taxon>Gunneridae</taxon>
        <taxon>Pentapetalae</taxon>
        <taxon>asterids</taxon>
        <taxon>Ericales</taxon>
        <taxon>Actinidiaceae</taxon>
        <taxon>Actinidia</taxon>
    </lineage>
</organism>
<evidence type="ECO:0000313" key="3">
    <source>
        <dbReference type="Proteomes" id="UP000585474"/>
    </source>
</evidence>
<keyword evidence="3" id="KW-1185">Reference proteome</keyword>
<dbReference type="PANTHER" id="PTHR33240:SF15">
    <property type="entry name" value="GAG-PRO-LIKE PROTEIN"/>
    <property type="match status" value="1"/>
</dbReference>
<protein>
    <submittedName>
        <fullName evidence="2">Uncharacterized protein</fullName>
    </submittedName>
</protein>
<dbReference type="Proteomes" id="UP000585474">
    <property type="component" value="Unassembled WGS sequence"/>
</dbReference>
<dbReference type="PANTHER" id="PTHR33240">
    <property type="entry name" value="OS08G0508500 PROTEIN"/>
    <property type="match status" value="1"/>
</dbReference>
<dbReference type="OrthoDB" id="913893at2759"/>
<sequence length="446" mass="50449">MDPPKKFVPPRFTFYDGKSDPWSFVSHIRQMMALWNHMDAFMCWAFPSSLGDLGLKWFDKLPTGSIENFYQLTEPFVAQFIINTKAPRVVGSLLTLKKGHLKEFVDDEKTRVGAAEAETNSRPNRGGNKVEETVDVEDEDLPLGTIHMIEGSNDPSLENKVRSELRIIRQMHEADLERVQHPHSNSLVVQLRIDRYDVKRILVDTGSSVKVMYYDLFKQLKLPQDKLKPARAPLVGFNAQAHWPLGTMMKGIASTLHQVIKFATRRGEEAIYGDQVAAKQCYLAIVSTKAAVKEVQMVEEDIEVLEDVGRDPEAKVIEELQVFRRGEVSKMRKAQDSPQVVAKLFGDKAFVNRLTELKQELRTASRSFAIICKSSRGKAPKARFAKHFQWEFDPPNLGKPHQSSGKRQRSTGIPRDNVGQEETCTAWLTLTSSCPDEEACGVMMSN</sequence>
<dbReference type="Gene3D" id="2.40.70.10">
    <property type="entry name" value="Acid Proteases"/>
    <property type="match status" value="1"/>
</dbReference>
<name>A0A7J0GKI0_9ERIC</name>
<accession>A0A7J0GKI0</accession>
<dbReference type="EMBL" id="BJWL01000022">
    <property type="protein sequence ID" value="GFZ11224.1"/>
    <property type="molecule type" value="Genomic_DNA"/>
</dbReference>
<feature type="region of interest" description="Disordered" evidence="1">
    <location>
        <begin position="392"/>
        <end position="418"/>
    </location>
</feature>
<gene>
    <name evidence="2" type="ORF">Acr_22g0006220</name>
</gene>
<evidence type="ECO:0000256" key="1">
    <source>
        <dbReference type="SAM" id="MobiDB-lite"/>
    </source>
</evidence>
<dbReference type="AlphaFoldDB" id="A0A7J0GKI0"/>
<evidence type="ECO:0000313" key="2">
    <source>
        <dbReference type="EMBL" id="GFZ11224.1"/>
    </source>
</evidence>